<proteinExistence type="predicted"/>
<dbReference type="EMBL" id="JAPDFL010000001">
    <property type="protein sequence ID" value="MCW1933440.1"/>
    <property type="molecule type" value="Genomic_DNA"/>
</dbReference>
<comment type="caution">
    <text evidence="1">The sequence shown here is derived from an EMBL/GenBank/DDBJ whole genome shotgun (WGS) entry which is preliminary data.</text>
</comment>
<protein>
    <submittedName>
        <fullName evidence="1">Uncharacterized protein</fullName>
    </submittedName>
</protein>
<dbReference type="Proteomes" id="UP001208938">
    <property type="component" value="Unassembled WGS sequence"/>
</dbReference>
<name>A0ABT3H0U3_9RHOB</name>
<sequence>MDRRRAQSLARLAQLAALTRAAELAKLAAVAQSRARLKAALDTVRQTEAPLDPAEAIADPAMIGARLAHRRWSEVQQRRLNQQLALVSADWLRQKPAAARAFGRAAVLEELSQKAHTDLHNDKERKT</sequence>
<reference evidence="1 2" key="1">
    <citation type="submission" date="2022-10" db="EMBL/GenBank/DDBJ databases">
        <title>Pararhodobacter sp. nov., isolated from marine algae.</title>
        <authorList>
            <person name="Choi B.J."/>
            <person name="Kim J.M."/>
            <person name="Lee J.K."/>
            <person name="Choi D.G."/>
            <person name="Jeon C.O."/>
        </authorList>
    </citation>
    <scope>NUCLEOTIDE SEQUENCE [LARGE SCALE GENOMIC DNA]</scope>
    <source>
        <strain evidence="1 2">ZQ420</strain>
    </source>
</reference>
<dbReference type="RefSeq" id="WP_264506351.1">
    <property type="nucleotide sequence ID" value="NZ_JAPDFL010000001.1"/>
</dbReference>
<keyword evidence="2" id="KW-1185">Reference proteome</keyword>
<organism evidence="1 2">
    <name type="scientific">Pararhodobacter zhoushanensis</name>
    <dbReference type="NCBI Taxonomy" id="2479545"/>
    <lineage>
        <taxon>Bacteria</taxon>
        <taxon>Pseudomonadati</taxon>
        <taxon>Pseudomonadota</taxon>
        <taxon>Alphaproteobacteria</taxon>
        <taxon>Rhodobacterales</taxon>
        <taxon>Paracoccaceae</taxon>
        <taxon>Pararhodobacter</taxon>
    </lineage>
</organism>
<evidence type="ECO:0000313" key="2">
    <source>
        <dbReference type="Proteomes" id="UP001208938"/>
    </source>
</evidence>
<evidence type="ECO:0000313" key="1">
    <source>
        <dbReference type="EMBL" id="MCW1933440.1"/>
    </source>
</evidence>
<accession>A0ABT3H0U3</accession>
<gene>
    <name evidence="1" type="ORF">OKW52_14525</name>
</gene>